<dbReference type="PANTHER" id="PTHR44688">
    <property type="entry name" value="DNA-BINDING TRANSCRIPTIONAL ACTIVATOR DEVR_DOSR"/>
    <property type="match status" value="1"/>
</dbReference>
<dbReference type="CDD" id="cd06170">
    <property type="entry name" value="LuxR_C_like"/>
    <property type="match status" value="1"/>
</dbReference>
<evidence type="ECO:0000256" key="3">
    <source>
        <dbReference type="ARBA" id="ARBA00023163"/>
    </source>
</evidence>
<feature type="transmembrane region" description="Helical" evidence="4">
    <location>
        <begin position="66"/>
        <end position="91"/>
    </location>
</feature>
<dbReference type="OrthoDB" id="966138at2"/>
<gene>
    <name evidence="6" type="ORF">F1649_19535</name>
</gene>
<dbReference type="GO" id="GO:0006355">
    <property type="term" value="P:regulation of DNA-templated transcription"/>
    <property type="evidence" value="ECO:0007669"/>
    <property type="project" value="InterPro"/>
</dbReference>
<evidence type="ECO:0000313" key="7">
    <source>
        <dbReference type="Proteomes" id="UP000322918"/>
    </source>
</evidence>
<dbReference type="InterPro" id="IPR000792">
    <property type="entry name" value="Tscrpt_reg_LuxR_C"/>
</dbReference>
<dbReference type="EMBL" id="VWNE01000040">
    <property type="protein sequence ID" value="KAA8476869.1"/>
    <property type="molecule type" value="Genomic_DNA"/>
</dbReference>
<feature type="domain" description="HTH luxR-type" evidence="5">
    <location>
        <begin position="242"/>
        <end position="307"/>
    </location>
</feature>
<evidence type="ECO:0000313" key="6">
    <source>
        <dbReference type="EMBL" id="KAA8476869.1"/>
    </source>
</evidence>
<dbReference type="SUPFAM" id="SSF46894">
    <property type="entry name" value="C-terminal effector domain of the bipartite response regulators"/>
    <property type="match status" value="1"/>
</dbReference>
<keyword evidence="3" id="KW-0804">Transcription</keyword>
<feature type="transmembrane region" description="Helical" evidence="4">
    <location>
        <begin position="12"/>
        <end position="33"/>
    </location>
</feature>
<accession>A0A5M9GSL6</accession>
<dbReference type="InterPro" id="IPR036388">
    <property type="entry name" value="WH-like_DNA-bd_sf"/>
</dbReference>
<dbReference type="Proteomes" id="UP000322918">
    <property type="component" value="Unassembled WGS sequence"/>
</dbReference>
<feature type="transmembrane region" description="Helical" evidence="4">
    <location>
        <begin position="198"/>
        <end position="217"/>
    </location>
</feature>
<dbReference type="RefSeq" id="WP_141814155.1">
    <property type="nucleotide sequence ID" value="NZ_VFPL01000001.1"/>
</dbReference>
<keyword evidence="1" id="KW-0805">Transcription regulation</keyword>
<evidence type="ECO:0000259" key="5">
    <source>
        <dbReference type="PROSITE" id="PS50043"/>
    </source>
</evidence>
<feature type="transmembrane region" description="Helical" evidence="4">
    <location>
        <begin position="40"/>
        <end position="60"/>
    </location>
</feature>
<dbReference type="PRINTS" id="PR00038">
    <property type="entry name" value="HTHLUXR"/>
</dbReference>
<dbReference type="AlphaFoldDB" id="A0A5M9GSL6"/>
<keyword evidence="4" id="KW-0472">Membrane</keyword>
<evidence type="ECO:0000256" key="1">
    <source>
        <dbReference type="ARBA" id="ARBA00023015"/>
    </source>
</evidence>
<keyword evidence="4" id="KW-0812">Transmembrane</keyword>
<name>A0A5M9GSL6_9SPHI</name>
<organism evidence="6 7">
    <name type="scientific">Arcticibacter tournemirensis</name>
    <dbReference type="NCBI Taxonomy" id="699437"/>
    <lineage>
        <taxon>Bacteria</taxon>
        <taxon>Pseudomonadati</taxon>
        <taxon>Bacteroidota</taxon>
        <taxon>Sphingobacteriia</taxon>
        <taxon>Sphingobacteriales</taxon>
        <taxon>Sphingobacteriaceae</taxon>
        <taxon>Arcticibacter</taxon>
    </lineage>
</organism>
<dbReference type="GO" id="GO:0003677">
    <property type="term" value="F:DNA binding"/>
    <property type="evidence" value="ECO:0007669"/>
    <property type="project" value="UniProtKB-KW"/>
</dbReference>
<dbReference type="Pfam" id="PF00196">
    <property type="entry name" value="GerE"/>
    <property type="match status" value="1"/>
</dbReference>
<feature type="transmembrane region" description="Helical" evidence="4">
    <location>
        <begin position="131"/>
        <end position="152"/>
    </location>
</feature>
<feature type="transmembrane region" description="Helical" evidence="4">
    <location>
        <begin position="172"/>
        <end position="192"/>
    </location>
</feature>
<feature type="transmembrane region" description="Helical" evidence="4">
    <location>
        <begin position="103"/>
        <end position="125"/>
    </location>
</feature>
<keyword evidence="7" id="KW-1185">Reference proteome</keyword>
<evidence type="ECO:0000256" key="4">
    <source>
        <dbReference type="SAM" id="Phobius"/>
    </source>
</evidence>
<keyword evidence="2" id="KW-0238">DNA-binding</keyword>
<dbReference type="Gene3D" id="1.10.10.10">
    <property type="entry name" value="Winged helix-like DNA-binding domain superfamily/Winged helix DNA-binding domain"/>
    <property type="match status" value="1"/>
</dbReference>
<keyword evidence="4" id="KW-1133">Transmembrane helix</keyword>
<dbReference type="SMART" id="SM00421">
    <property type="entry name" value="HTH_LUXR"/>
    <property type="match status" value="1"/>
</dbReference>
<dbReference type="PROSITE" id="PS00622">
    <property type="entry name" value="HTH_LUXR_1"/>
    <property type="match status" value="1"/>
</dbReference>
<evidence type="ECO:0000256" key="2">
    <source>
        <dbReference type="ARBA" id="ARBA00023125"/>
    </source>
</evidence>
<protein>
    <submittedName>
        <fullName evidence="6">Helix-turn-helix transcriptional regulator</fullName>
    </submittedName>
</protein>
<proteinExistence type="predicted"/>
<dbReference type="InterPro" id="IPR016032">
    <property type="entry name" value="Sig_transdc_resp-reg_C-effctor"/>
</dbReference>
<sequence length="310" mass="36185">MLVFGTEMHIVTFIFSLLEGLMFVFLLLGYLNWPDDRPRFWYLILLLLLIWYNVTGGLLPDPDYNIPIYIQNIIAYGSGFLMASYFPFYFYKAFNLKLLRFHALYGVPLFLLVPFVLFFVVSYSIQGDLAFAVRYGIIVPFFYSIVLLWAIFRAIRVAYKGNRQKKHYIEEIAVYTAVAPWGSMTVIAYFSFGQLTEALFTNLGFLAVTGMFIFKSIQQDRNAINKLREISTNGIRPELFAENCVRFQFTNRETEVIILLHEGYYTGEIASRLHIAERTVTTHIQNMMTKTNTHGRLELLRKLEYEIFEV</sequence>
<dbReference type="PANTHER" id="PTHR44688:SF16">
    <property type="entry name" value="DNA-BINDING TRANSCRIPTIONAL ACTIVATOR DEVR_DOSR"/>
    <property type="match status" value="1"/>
</dbReference>
<reference evidence="6 7" key="1">
    <citation type="submission" date="2019-09" db="EMBL/GenBank/DDBJ databases">
        <title>Pararcticibacter amylolyticus gen. nov., sp. nov., isolated from a rottenly hemp rope, and reclassification of Pedobacter tournemirensis as Pararcticibacter tournemirensis comb. nov.</title>
        <authorList>
            <person name="Cai Y."/>
        </authorList>
    </citation>
    <scope>NUCLEOTIDE SEQUENCE [LARGE SCALE GENOMIC DNA]</scope>
    <source>
        <strain evidence="6 7">TF5-37.2-LB10</strain>
    </source>
</reference>
<comment type="caution">
    <text evidence="6">The sequence shown here is derived from an EMBL/GenBank/DDBJ whole genome shotgun (WGS) entry which is preliminary data.</text>
</comment>
<dbReference type="PROSITE" id="PS50043">
    <property type="entry name" value="HTH_LUXR_2"/>
    <property type="match status" value="1"/>
</dbReference>